<dbReference type="SMART" id="SM00448">
    <property type="entry name" value="REC"/>
    <property type="match status" value="1"/>
</dbReference>
<evidence type="ECO:0000256" key="11">
    <source>
        <dbReference type="PROSITE-ProRule" id="PRU00169"/>
    </source>
</evidence>
<dbReference type="InterPro" id="IPR000014">
    <property type="entry name" value="PAS"/>
</dbReference>
<dbReference type="CDD" id="cd00082">
    <property type="entry name" value="HisKA"/>
    <property type="match status" value="1"/>
</dbReference>
<dbReference type="Pfam" id="PF00512">
    <property type="entry name" value="HisKA"/>
    <property type="match status" value="1"/>
</dbReference>
<dbReference type="EMBL" id="JAAGRQ010000001">
    <property type="protein sequence ID" value="NDY55196.1"/>
    <property type="molecule type" value="Genomic_DNA"/>
</dbReference>
<name>A0A7K3NG85_9BACT</name>
<dbReference type="GO" id="GO:0000155">
    <property type="term" value="F:phosphorelay sensor kinase activity"/>
    <property type="evidence" value="ECO:0007669"/>
    <property type="project" value="InterPro"/>
</dbReference>
<evidence type="ECO:0000313" key="16">
    <source>
        <dbReference type="Proteomes" id="UP000469724"/>
    </source>
</evidence>
<dbReference type="Gene3D" id="3.30.450.40">
    <property type="match status" value="1"/>
</dbReference>
<dbReference type="AlphaFoldDB" id="A0A7K3NG85"/>
<dbReference type="InterPro" id="IPR036097">
    <property type="entry name" value="HisK_dim/P_sf"/>
</dbReference>
<dbReference type="PANTHER" id="PTHR45339">
    <property type="entry name" value="HYBRID SIGNAL TRANSDUCTION HISTIDINE KINASE J"/>
    <property type="match status" value="1"/>
</dbReference>
<dbReference type="Gene3D" id="3.40.50.2300">
    <property type="match status" value="1"/>
</dbReference>
<dbReference type="SUPFAM" id="SSF55785">
    <property type="entry name" value="PYP-like sensor domain (PAS domain)"/>
    <property type="match status" value="1"/>
</dbReference>
<dbReference type="Gene3D" id="3.30.450.20">
    <property type="entry name" value="PAS domain"/>
    <property type="match status" value="1"/>
</dbReference>
<proteinExistence type="predicted"/>
<dbReference type="InterPro" id="IPR011006">
    <property type="entry name" value="CheY-like_superfamily"/>
</dbReference>
<dbReference type="InterPro" id="IPR035965">
    <property type="entry name" value="PAS-like_dom_sf"/>
</dbReference>
<dbReference type="SMART" id="SM00388">
    <property type="entry name" value="HisKA"/>
    <property type="match status" value="1"/>
</dbReference>
<keyword evidence="12" id="KW-0175">Coiled coil</keyword>
<dbReference type="SUPFAM" id="SSF52172">
    <property type="entry name" value="CheY-like"/>
    <property type="match status" value="1"/>
</dbReference>
<dbReference type="PRINTS" id="PR00344">
    <property type="entry name" value="BCTRLSENSOR"/>
</dbReference>
<gene>
    <name evidence="15" type="ORF">G3N56_00355</name>
</gene>
<evidence type="ECO:0000259" key="14">
    <source>
        <dbReference type="PROSITE" id="PS50110"/>
    </source>
</evidence>
<feature type="coiled-coil region" evidence="12">
    <location>
        <begin position="39"/>
        <end position="66"/>
    </location>
</feature>
<reference evidence="15 16" key="1">
    <citation type="submission" date="2020-02" db="EMBL/GenBank/DDBJ databases">
        <title>Comparative genomics of sulfur disproportionating microorganisms.</title>
        <authorList>
            <person name="Ward L.M."/>
            <person name="Bertran E."/>
            <person name="Johnston D.T."/>
        </authorList>
    </citation>
    <scope>NUCLEOTIDE SEQUENCE [LARGE SCALE GENOMIC DNA]</scope>
    <source>
        <strain evidence="15 16">DSM 3696</strain>
    </source>
</reference>
<dbReference type="InterPro" id="IPR013656">
    <property type="entry name" value="PAS_4"/>
</dbReference>
<evidence type="ECO:0000256" key="9">
    <source>
        <dbReference type="ARBA" id="ARBA00064003"/>
    </source>
</evidence>
<dbReference type="InterPro" id="IPR001789">
    <property type="entry name" value="Sig_transdc_resp-reg_receiver"/>
</dbReference>
<keyword evidence="8" id="KW-0902">Two-component regulatory system</keyword>
<dbReference type="InterPro" id="IPR003661">
    <property type="entry name" value="HisK_dim/P_dom"/>
</dbReference>
<accession>A0A7K3NG85</accession>
<dbReference type="Proteomes" id="UP000469724">
    <property type="component" value="Unassembled WGS sequence"/>
</dbReference>
<dbReference type="FunFam" id="1.10.287.130:FF:000002">
    <property type="entry name" value="Two-component osmosensing histidine kinase"/>
    <property type="match status" value="1"/>
</dbReference>
<keyword evidence="3 11" id="KW-0597">Phosphoprotein</keyword>
<organism evidence="15 16">
    <name type="scientific">Desulfolutivibrio sulfodismutans</name>
    <dbReference type="NCBI Taxonomy" id="63561"/>
    <lineage>
        <taxon>Bacteria</taxon>
        <taxon>Pseudomonadati</taxon>
        <taxon>Thermodesulfobacteriota</taxon>
        <taxon>Desulfovibrionia</taxon>
        <taxon>Desulfovibrionales</taxon>
        <taxon>Desulfovibrionaceae</taxon>
        <taxon>Desulfolutivibrio</taxon>
    </lineage>
</organism>
<comment type="subunit">
    <text evidence="9">At low DSF concentrations, interacts with RpfF.</text>
</comment>
<dbReference type="CDD" id="cd16922">
    <property type="entry name" value="HATPase_EvgS-ArcB-TorS-like"/>
    <property type="match status" value="1"/>
</dbReference>
<evidence type="ECO:0000256" key="7">
    <source>
        <dbReference type="ARBA" id="ARBA00022840"/>
    </source>
</evidence>
<evidence type="ECO:0000256" key="2">
    <source>
        <dbReference type="ARBA" id="ARBA00012438"/>
    </source>
</evidence>
<dbReference type="InterPro" id="IPR036890">
    <property type="entry name" value="HATPase_C_sf"/>
</dbReference>
<dbReference type="InterPro" id="IPR005467">
    <property type="entry name" value="His_kinase_dom"/>
</dbReference>
<dbReference type="CDD" id="cd17546">
    <property type="entry name" value="REC_hyHK_CKI1_RcsC-like"/>
    <property type="match status" value="1"/>
</dbReference>
<evidence type="ECO:0000256" key="8">
    <source>
        <dbReference type="ARBA" id="ARBA00023012"/>
    </source>
</evidence>
<dbReference type="RefSeq" id="WP_163300250.1">
    <property type="nucleotide sequence ID" value="NZ_JAAGRQ010000001.1"/>
</dbReference>
<dbReference type="SMART" id="SM00387">
    <property type="entry name" value="HATPase_c"/>
    <property type="match status" value="1"/>
</dbReference>
<dbReference type="InterPro" id="IPR029016">
    <property type="entry name" value="GAF-like_dom_sf"/>
</dbReference>
<dbReference type="GO" id="GO:0005524">
    <property type="term" value="F:ATP binding"/>
    <property type="evidence" value="ECO:0007669"/>
    <property type="project" value="UniProtKB-KW"/>
</dbReference>
<keyword evidence="5" id="KW-0547">Nucleotide-binding</keyword>
<dbReference type="SUPFAM" id="SSF47384">
    <property type="entry name" value="Homodimeric domain of signal transducing histidine kinase"/>
    <property type="match status" value="1"/>
</dbReference>
<protein>
    <recommendedName>
        <fullName evidence="10">Sensory/regulatory protein RpfC</fullName>
        <ecNumber evidence="2">2.7.13.3</ecNumber>
    </recommendedName>
</protein>
<dbReference type="PANTHER" id="PTHR45339:SF5">
    <property type="entry name" value="HISTIDINE KINASE"/>
    <property type="match status" value="1"/>
</dbReference>
<evidence type="ECO:0000313" key="15">
    <source>
        <dbReference type="EMBL" id="NDY55196.1"/>
    </source>
</evidence>
<keyword evidence="16" id="KW-1185">Reference proteome</keyword>
<dbReference type="Pfam" id="PF02518">
    <property type="entry name" value="HATPase_c"/>
    <property type="match status" value="1"/>
</dbReference>
<dbReference type="Gene3D" id="1.10.287.130">
    <property type="match status" value="1"/>
</dbReference>
<dbReference type="InterPro" id="IPR003594">
    <property type="entry name" value="HATPase_dom"/>
</dbReference>
<feature type="domain" description="Histidine kinase" evidence="13">
    <location>
        <begin position="364"/>
        <end position="586"/>
    </location>
</feature>
<dbReference type="PROSITE" id="PS50109">
    <property type="entry name" value="HIS_KIN"/>
    <property type="match status" value="1"/>
</dbReference>
<comment type="caution">
    <text evidence="15">The sequence shown here is derived from an EMBL/GenBank/DDBJ whole genome shotgun (WGS) entry which is preliminary data.</text>
</comment>
<comment type="catalytic activity">
    <reaction evidence="1">
        <text>ATP + protein L-histidine = ADP + protein N-phospho-L-histidine.</text>
        <dbReference type="EC" id="2.7.13.3"/>
    </reaction>
</comment>
<dbReference type="Pfam" id="PF08448">
    <property type="entry name" value="PAS_4"/>
    <property type="match status" value="1"/>
</dbReference>
<dbReference type="Pfam" id="PF00072">
    <property type="entry name" value="Response_reg"/>
    <property type="match status" value="1"/>
</dbReference>
<feature type="domain" description="Response regulatory" evidence="14">
    <location>
        <begin position="609"/>
        <end position="728"/>
    </location>
</feature>
<evidence type="ECO:0000256" key="3">
    <source>
        <dbReference type="ARBA" id="ARBA00022553"/>
    </source>
</evidence>
<keyword evidence="6" id="KW-0418">Kinase</keyword>
<evidence type="ECO:0000256" key="10">
    <source>
        <dbReference type="ARBA" id="ARBA00068150"/>
    </source>
</evidence>
<evidence type="ECO:0000256" key="5">
    <source>
        <dbReference type="ARBA" id="ARBA00022741"/>
    </source>
</evidence>
<dbReference type="Gene3D" id="3.30.565.10">
    <property type="entry name" value="Histidine kinase-like ATPase, C-terminal domain"/>
    <property type="match status" value="1"/>
</dbReference>
<dbReference type="InterPro" id="IPR004358">
    <property type="entry name" value="Sig_transdc_His_kin-like_C"/>
</dbReference>
<dbReference type="PROSITE" id="PS50110">
    <property type="entry name" value="RESPONSE_REGULATORY"/>
    <property type="match status" value="1"/>
</dbReference>
<dbReference type="FunFam" id="3.30.565.10:FF:000010">
    <property type="entry name" value="Sensor histidine kinase RcsC"/>
    <property type="match status" value="1"/>
</dbReference>
<evidence type="ECO:0000259" key="13">
    <source>
        <dbReference type="PROSITE" id="PS50109"/>
    </source>
</evidence>
<dbReference type="SUPFAM" id="SSF55781">
    <property type="entry name" value="GAF domain-like"/>
    <property type="match status" value="1"/>
</dbReference>
<evidence type="ECO:0000256" key="6">
    <source>
        <dbReference type="ARBA" id="ARBA00022777"/>
    </source>
</evidence>
<feature type="modified residue" description="4-aspartylphosphate" evidence="11">
    <location>
        <position position="658"/>
    </location>
</feature>
<dbReference type="SMART" id="SM00091">
    <property type="entry name" value="PAS"/>
    <property type="match status" value="1"/>
</dbReference>
<sequence length="749" mass="82203">MMRSDGSGPTEPAVLRQQAEEMLRRTQTGPTVAESSGDLKRLVHELQVHQIELELQNEELRRSRDEVEAGLARYADLYDFAPVGYFTLDGDGTILKVNLAGTNVVEVERANLINRRFHVLLPTESFSAFTDFLQEAFRGTGQAIFETHMVTGKGHAKCVRLEAVVPKGRPECRMAMTDITERTEIGDVQNFLSSSGWTGAGEDFFQSLARYLAEKLEMGFVCIDLLEGDGLTARTVAVYSDGHFEDNMSYALKDTPCGDVVGKMICCHPEHVRRLFPKDEALAAMDAESYIGTTLWGSHGRPIGLIALIGRTPLCNARLAETLLRIVSVRAAGELERRQAEGDLIAAKEQAESANRAKSEFLSNMSHEIRTPLNGVLGMLQYLKLTALADEQKDCVAHATSASWRLLALLDDILDFSRMEAGRLNLTMKPFALGDIFRSVSDILDVVAGKKGLATFWHIDPRVPLRLVGDEARIRQILFNLVGNAVKFTTRGEVRIMAWAESGDAPEGCRLSFSVHDTGMGIPPEQQDRIFDRFTQVEVSYTRQYQGAGLGLAIVKRLVDLMDGEISLKSTVGAGTRITVSIPCALPREEHDATPAAMPSPEPRRRTRKLLVVEDEPVNLRGMEALLGRRGYEVATARNGVEALDALRQSQFDCILMDVQMPVMDGIEAVRHIRSDKDFAAVSGIPVIAVTAYAQTGDREKFLAAGMDDYVAKPVALHALEEVIDRLIGEKSSPPGGKASAPPAVSLTP</sequence>
<keyword evidence="7" id="KW-0067">ATP-binding</keyword>
<keyword evidence="4" id="KW-0808">Transferase</keyword>
<evidence type="ECO:0000256" key="4">
    <source>
        <dbReference type="ARBA" id="ARBA00022679"/>
    </source>
</evidence>
<evidence type="ECO:0000256" key="12">
    <source>
        <dbReference type="SAM" id="Coils"/>
    </source>
</evidence>
<dbReference type="EC" id="2.7.13.3" evidence="2"/>
<evidence type="ECO:0000256" key="1">
    <source>
        <dbReference type="ARBA" id="ARBA00000085"/>
    </source>
</evidence>
<dbReference type="SUPFAM" id="SSF55874">
    <property type="entry name" value="ATPase domain of HSP90 chaperone/DNA topoisomerase II/histidine kinase"/>
    <property type="match status" value="1"/>
</dbReference>